<accession>Q254Y2</accession>
<name>Q254Y2_CHLFF</name>
<evidence type="ECO:0000256" key="1">
    <source>
        <dbReference type="SAM" id="Phobius"/>
    </source>
</evidence>
<reference evidence="2 3" key="1">
    <citation type="journal article" date="2006" name="DNA Res.">
        <title>Genome sequence of the cat pathogen, Chlamydophila felis.</title>
        <authorList>
            <person name="Azuma Y."/>
            <person name="Hirakawa H."/>
            <person name="Yamashita A."/>
            <person name="Cai Y."/>
            <person name="Rahman M.A."/>
            <person name="Suzuki H."/>
            <person name="Mitaku S."/>
            <person name="Toh H."/>
            <person name="Goto S."/>
            <person name="Murakami T."/>
            <person name="Sugi K."/>
            <person name="Hayashi H."/>
            <person name="Fukushi H."/>
            <person name="Hattori M."/>
            <person name="Kuhara S."/>
            <person name="Shirai M."/>
        </authorList>
    </citation>
    <scope>NUCLEOTIDE SEQUENCE [LARGE SCALE GENOMIC DNA]</scope>
    <source>
        <strain evidence="2 3">Fe/C-56</strain>
    </source>
</reference>
<organism evidence="2 3">
    <name type="scientific">Chlamydia felis (strain Fe/C-56)</name>
    <name type="common">Chlamydophila felis</name>
    <dbReference type="NCBI Taxonomy" id="264202"/>
    <lineage>
        <taxon>Bacteria</taxon>
        <taxon>Pseudomonadati</taxon>
        <taxon>Chlamydiota</taxon>
        <taxon>Chlamydiia</taxon>
        <taxon>Chlamydiales</taxon>
        <taxon>Chlamydiaceae</taxon>
        <taxon>Chlamydia/Chlamydophila group</taxon>
        <taxon>Chlamydia</taxon>
    </lineage>
</organism>
<keyword evidence="1" id="KW-0472">Membrane</keyword>
<dbReference type="HOGENOM" id="CLU_164584_0_0_0"/>
<proteinExistence type="predicted"/>
<gene>
    <name evidence="2" type="ordered locus">CF0384</name>
</gene>
<evidence type="ECO:0000313" key="3">
    <source>
        <dbReference type="Proteomes" id="UP000001260"/>
    </source>
</evidence>
<dbReference type="EMBL" id="AP006861">
    <property type="protein sequence ID" value="BAE81156.1"/>
    <property type="molecule type" value="Genomic_DNA"/>
</dbReference>
<dbReference type="Proteomes" id="UP000001260">
    <property type="component" value="Chromosome"/>
</dbReference>
<dbReference type="AlphaFoldDB" id="Q254Y2"/>
<dbReference type="KEGG" id="cfe:BAE81156.1"/>
<feature type="transmembrane region" description="Helical" evidence="1">
    <location>
        <begin position="71"/>
        <end position="89"/>
    </location>
</feature>
<keyword evidence="3" id="KW-1185">Reference proteome</keyword>
<feature type="transmembrane region" description="Helical" evidence="1">
    <location>
        <begin position="40"/>
        <end position="65"/>
    </location>
</feature>
<dbReference type="STRING" id="264202.gene:10544201"/>
<protein>
    <submittedName>
        <fullName evidence="2">Uncharacterized protein</fullName>
    </submittedName>
</protein>
<sequence length="98" mass="10449">MSVMAILRDVFGGLGRIDVSNQAIPSFEKNQKLCSSITRVVISILAFLLAFVSLIAGCVCCASGGLSLYCGLVTIIGSVLGVIWSSIVFKRMFEKKVS</sequence>
<evidence type="ECO:0000313" key="2">
    <source>
        <dbReference type="EMBL" id="BAE81156.1"/>
    </source>
</evidence>
<keyword evidence="1" id="KW-1133">Transmembrane helix</keyword>
<dbReference type="OrthoDB" id="9978329at2"/>
<keyword evidence="1" id="KW-0812">Transmembrane</keyword>